<name>A0A8M8V656_SESIN</name>
<dbReference type="PANTHER" id="PTHR36892">
    <property type="entry name" value="OS01G0201800 PROTEIN"/>
    <property type="match status" value="1"/>
</dbReference>
<gene>
    <name evidence="3 4" type="primary">LOC105176840</name>
</gene>
<sequence>MEALQEGFSIRGYVSRMRSVNVLKCWPFDETTSEETVKSLLPPIAVKKFTWWLDELEYMQLESAETVKRSQKQKKKMLERGETSLGNEDGDAEESDIDVEEVMEVVKVKSLRGKSKAPKKRSIMEIFAVAPPVERVSSEEEEEEEESIEEDGFSSSNNSYHEDINWGLKGKRNEKKKKKTMENTDIITLRKAKRVIKKIKKKKAQKGDDSMDLSVPNKENSFKFKPGAPDKVIGNPSSSYSKEFANGIRDCAVILKRKPRLQHLDAENKTMSCKAFKLIEENQHPGLPLRSILKIHTKESSRYQPTSCILQKASQVNRCSTQKATKHVTFSDKDDILRLRTKPSHFIECLELKEVCGSDTSNIHHAEGPGKDSPILGTSGSKSVHIRMEKEVKAGPVSKEQFVRCIVDPTSSTTQNNEEELFSRFLASERRTASGINRHLPDSGFRDAPCNPIYARPHGLACMPREDYFNSPNVKLVSNSANYTRRRLIKDLGSPSPLFSPVCFKDYQKTYKDTSIPEASSQSTVTNNAQSTVTNNAQSFQFQTFPYFSPKEFLYASDSPQDGNLAGNICGSRRIHDIHEDFVGLPLNSQGELITSTSSVKTDFNQTMNSRIGAVHAISLSLPSNALTKSLGHHSQSRNLDCRTSSRNQLNLFPIKDYVKENPVVVIPSRLEDITESQRERTTNLDADFLKINDDSFHDSIQKSPGNEKIQSRMRLMGKEFIVGGSGFQGFEDGHIWKDKHIVDELHFGNHSVSNVVVHGQNKPSLAKFRETLFCPSEVEVSHRSEGMYNLPQFDSQTGSIYQSVFVARKIDPFQKLVPSLSPGTSPEVYNKECFFSGPFMSGHKSQLFSLELPTQTAGHQEVFPDVGPNVIQLKNEQIPPHSQVSAIRFPFMHPDLDRHAKSSWNWRSSVNQPPFCSKGTHWGKNSQCLGLSHPYLMPGASHGTDSSVSLKPDAFCQFSPLPTSFNLQSSTAPASLAPTSLPQHTALPVCSVQKRHGKQKKSKDRVNSRIDIRVLDNGKKSRRRPLAISNVPFRSLKVPSLGFHQHFQCSIEKPCATWEGSGRNTETAFESCLATKTKTMMHGESGADKDEEITHPWTNSSYADTARTRPVKLTAGAKHILKACQQIDHSNSSSTDSSISLSETTTGFRFSESENSASVFRFSDRKTPVFEL</sequence>
<evidence type="ECO:0000313" key="4">
    <source>
        <dbReference type="RefSeq" id="XP_020554534.1"/>
    </source>
</evidence>
<organism evidence="2 3">
    <name type="scientific">Sesamum indicum</name>
    <name type="common">Oriental sesame</name>
    <name type="synonym">Sesamum orientale</name>
    <dbReference type="NCBI Taxonomy" id="4182"/>
    <lineage>
        <taxon>Eukaryota</taxon>
        <taxon>Viridiplantae</taxon>
        <taxon>Streptophyta</taxon>
        <taxon>Embryophyta</taxon>
        <taxon>Tracheophyta</taxon>
        <taxon>Spermatophyta</taxon>
        <taxon>Magnoliopsida</taxon>
        <taxon>eudicotyledons</taxon>
        <taxon>Gunneridae</taxon>
        <taxon>Pentapetalae</taxon>
        <taxon>asterids</taxon>
        <taxon>lamiids</taxon>
        <taxon>Lamiales</taxon>
        <taxon>Pedaliaceae</taxon>
        <taxon>Sesamum</taxon>
    </lineage>
</organism>
<dbReference type="Proteomes" id="UP000504604">
    <property type="component" value="Linkage group LG14"/>
</dbReference>
<dbReference type="OrthoDB" id="678085at2759"/>
<protein>
    <submittedName>
        <fullName evidence="3 4">Uncharacterized protein LOC105176840 isoform X1</fullName>
    </submittedName>
</protein>
<feature type="region of interest" description="Disordered" evidence="1">
    <location>
        <begin position="133"/>
        <end position="181"/>
    </location>
</feature>
<dbReference type="RefSeq" id="XP_020554534.1">
    <property type="nucleotide sequence ID" value="XM_020698875.1"/>
</dbReference>
<dbReference type="AlphaFoldDB" id="A0A8M8V656"/>
<feature type="compositionally biased region" description="Basic residues" evidence="1">
    <location>
        <begin position="169"/>
        <end position="179"/>
    </location>
</feature>
<keyword evidence="2" id="KW-1185">Reference proteome</keyword>
<feature type="compositionally biased region" description="Acidic residues" evidence="1">
    <location>
        <begin position="139"/>
        <end position="152"/>
    </location>
</feature>
<reference evidence="3 4" key="1">
    <citation type="submission" date="2025-04" db="UniProtKB">
        <authorList>
            <consortium name="RefSeq"/>
        </authorList>
    </citation>
    <scope>IDENTIFICATION</scope>
</reference>
<evidence type="ECO:0000313" key="3">
    <source>
        <dbReference type="RefSeq" id="XP_020554533.1"/>
    </source>
</evidence>
<proteinExistence type="predicted"/>
<dbReference type="PANTHER" id="PTHR36892:SF1">
    <property type="entry name" value="OS05G0518200 PROTEIN"/>
    <property type="match status" value="1"/>
</dbReference>
<evidence type="ECO:0000256" key="1">
    <source>
        <dbReference type="SAM" id="MobiDB-lite"/>
    </source>
</evidence>
<dbReference type="RefSeq" id="XP_020554533.1">
    <property type="nucleotide sequence ID" value="XM_020698874.1"/>
</dbReference>
<evidence type="ECO:0000313" key="2">
    <source>
        <dbReference type="Proteomes" id="UP000504604"/>
    </source>
</evidence>
<feature type="region of interest" description="Disordered" evidence="1">
    <location>
        <begin position="200"/>
        <end position="230"/>
    </location>
</feature>
<accession>A0A8M8V656</accession>
<feature type="region of interest" description="Disordered" evidence="1">
    <location>
        <begin position="69"/>
        <end position="96"/>
    </location>
</feature>
<dbReference type="GeneID" id="105176840"/>